<sequence>MELPKIIQSHILSFFAFENDVYDLCSRAHLGNLSDVYTLAISAVSRRCHLQAQDNRMSVVQYHVSSSLQKHMGGKPVNHLVSVFEAPFAIPNLYQLVHIQFPVFRNESIEEFVEVIPTMRHIEQITFTGGLVALLESNNQLSRVKQIKNARNDCIEVNLILFLSQGFDALYGYAKEMLQTELLDKFTVSEMLIGDGVDLEDMALLLATPTVRGIRAIIRFKHYSNQVDQFTLALANNRTLVSLRLIKMAESKDREPLDIELSRKAQDVFVKAMTAFVSDNKKLQRLGIEDITCLVPDEAFHKAIQSSLSLARLKIRDKFKQFTDQQFISLTQAICLNKSLSQVHLARLVSSQVELIPNTRTIKLFKVTTYENRNRVITII</sequence>
<evidence type="ECO:0000313" key="1">
    <source>
        <dbReference type="EMBL" id="EGG19621.1"/>
    </source>
</evidence>
<protein>
    <submittedName>
        <fullName evidence="1">Uncharacterized protein</fullName>
    </submittedName>
</protein>
<reference evidence="2" key="1">
    <citation type="journal article" date="2011" name="Genome Res.">
        <title>Phylogeny-wide analysis of social amoeba genomes highlights ancient origins for complex intercellular communication.</title>
        <authorList>
            <person name="Heidel A.J."/>
            <person name="Lawal H.M."/>
            <person name="Felder M."/>
            <person name="Schilde C."/>
            <person name="Helps N.R."/>
            <person name="Tunggal B."/>
            <person name="Rivero F."/>
            <person name="John U."/>
            <person name="Schleicher M."/>
            <person name="Eichinger L."/>
            <person name="Platzer M."/>
            <person name="Noegel A.A."/>
            <person name="Schaap P."/>
            <person name="Gloeckner G."/>
        </authorList>
    </citation>
    <scope>NUCLEOTIDE SEQUENCE [LARGE SCALE GENOMIC DNA]</scope>
    <source>
        <strain evidence="2">SH3</strain>
    </source>
</reference>
<name>F4PXW1_CACFS</name>
<dbReference type="KEGG" id="dfa:DFA_00199"/>
<gene>
    <name evidence="1" type="ORF">DFA_00199</name>
</gene>
<dbReference type="AlphaFoldDB" id="F4PXW1"/>
<accession>F4PXW1</accession>
<evidence type="ECO:0000313" key="2">
    <source>
        <dbReference type="Proteomes" id="UP000007797"/>
    </source>
</evidence>
<organism evidence="1 2">
    <name type="scientific">Cavenderia fasciculata</name>
    <name type="common">Slime mold</name>
    <name type="synonym">Dictyostelium fasciculatum</name>
    <dbReference type="NCBI Taxonomy" id="261658"/>
    <lineage>
        <taxon>Eukaryota</taxon>
        <taxon>Amoebozoa</taxon>
        <taxon>Evosea</taxon>
        <taxon>Eumycetozoa</taxon>
        <taxon>Dictyostelia</taxon>
        <taxon>Acytosteliales</taxon>
        <taxon>Cavenderiaceae</taxon>
        <taxon>Cavenderia</taxon>
    </lineage>
</organism>
<dbReference type="RefSeq" id="XP_004357915.1">
    <property type="nucleotide sequence ID" value="XM_004357858.1"/>
</dbReference>
<proteinExistence type="predicted"/>
<dbReference type="Proteomes" id="UP000007797">
    <property type="component" value="Unassembled WGS sequence"/>
</dbReference>
<keyword evidence="2" id="KW-1185">Reference proteome</keyword>
<dbReference type="GeneID" id="14871715"/>
<dbReference type="EMBL" id="GL883014">
    <property type="protein sequence ID" value="EGG19621.1"/>
    <property type="molecule type" value="Genomic_DNA"/>
</dbReference>